<dbReference type="SUPFAM" id="SSF82784">
    <property type="entry name" value="OsmC-like"/>
    <property type="match status" value="1"/>
</dbReference>
<protein>
    <submittedName>
        <fullName evidence="1">OsmC family protein</fullName>
    </submittedName>
</protein>
<dbReference type="PANTHER" id="PTHR35368:SF1">
    <property type="entry name" value="HYDROPEROXIDE REDUCTASE"/>
    <property type="match status" value="1"/>
</dbReference>
<evidence type="ECO:0000313" key="1">
    <source>
        <dbReference type="EMBL" id="MBE9066667.1"/>
    </source>
</evidence>
<dbReference type="Gene3D" id="3.30.300.20">
    <property type="match status" value="1"/>
</dbReference>
<dbReference type="Proteomes" id="UP000615026">
    <property type="component" value="Unassembled WGS sequence"/>
</dbReference>
<evidence type="ECO:0000313" key="2">
    <source>
        <dbReference type="Proteomes" id="UP000615026"/>
    </source>
</evidence>
<dbReference type="InterPro" id="IPR015946">
    <property type="entry name" value="KH_dom-like_a/b"/>
</dbReference>
<organism evidence="1 2">
    <name type="scientific">Leptolyngbya cf. ectocarpi LEGE 11479</name>
    <dbReference type="NCBI Taxonomy" id="1828722"/>
    <lineage>
        <taxon>Bacteria</taxon>
        <taxon>Bacillati</taxon>
        <taxon>Cyanobacteriota</taxon>
        <taxon>Cyanophyceae</taxon>
        <taxon>Leptolyngbyales</taxon>
        <taxon>Leptolyngbyaceae</taxon>
        <taxon>Leptolyngbya group</taxon>
        <taxon>Leptolyngbya</taxon>
    </lineage>
</organism>
<reference evidence="1" key="1">
    <citation type="submission" date="2020-10" db="EMBL/GenBank/DDBJ databases">
        <authorList>
            <person name="Castelo-Branco R."/>
            <person name="Eusebio N."/>
            <person name="Adriana R."/>
            <person name="Vieira A."/>
            <person name="Brugerolle De Fraissinette N."/>
            <person name="Rezende De Castro R."/>
            <person name="Schneider M.P."/>
            <person name="Vasconcelos V."/>
            <person name="Leao P.N."/>
        </authorList>
    </citation>
    <scope>NUCLEOTIDE SEQUENCE</scope>
    <source>
        <strain evidence="1">LEGE 11479</strain>
    </source>
</reference>
<sequence>MTMAEATTTTAEVSAPLTPIPQDGLTELAAKNKANPADKTLKVKTVCTGKFRSLNYARDLDAFVIDEPPVLLGDNTAPNPSEIVLGALGSCLVVGIQANAAAKGVTLTKLEIALEGDINIVSTWGTGELEKPQIGFTDVRVKVDIDGDAERSVLEEMVAHANTWSPVSATLSNPMPVSVSTV</sequence>
<dbReference type="InterPro" id="IPR052924">
    <property type="entry name" value="OsmC/Ohr_hydroprdx_reductase"/>
</dbReference>
<accession>A0A928X0G2</accession>
<keyword evidence="2" id="KW-1185">Reference proteome</keyword>
<dbReference type="InterPro" id="IPR003718">
    <property type="entry name" value="OsmC/Ohr_fam"/>
</dbReference>
<comment type="caution">
    <text evidence="1">The sequence shown here is derived from an EMBL/GenBank/DDBJ whole genome shotgun (WGS) entry which is preliminary data.</text>
</comment>
<dbReference type="PANTHER" id="PTHR35368">
    <property type="entry name" value="HYDROPEROXIDE REDUCTASE"/>
    <property type="match status" value="1"/>
</dbReference>
<dbReference type="InterPro" id="IPR036102">
    <property type="entry name" value="OsmC/Ohrsf"/>
</dbReference>
<dbReference type="AlphaFoldDB" id="A0A928X0G2"/>
<proteinExistence type="predicted"/>
<gene>
    <name evidence="1" type="ORF">IQ260_08375</name>
</gene>
<dbReference type="Pfam" id="PF02566">
    <property type="entry name" value="OsmC"/>
    <property type="match status" value="1"/>
</dbReference>
<dbReference type="EMBL" id="JADEXP010000053">
    <property type="protein sequence ID" value="MBE9066667.1"/>
    <property type="molecule type" value="Genomic_DNA"/>
</dbReference>
<name>A0A928X0G2_LEPEC</name>